<dbReference type="InterPro" id="IPR003439">
    <property type="entry name" value="ABC_transporter-like_ATP-bd"/>
</dbReference>
<evidence type="ECO:0000256" key="10">
    <source>
        <dbReference type="ARBA" id="ARBA00040096"/>
    </source>
</evidence>
<evidence type="ECO:0000256" key="1">
    <source>
        <dbReference type="ARBA" id="ARBA00004236"/>
    </source>
</evidence>
<keyword evidence="8" id="KW-0472">Membrane</keyword>
<comment type="similarity">
    <text evidence="2">Belongs to the ABC transporter superfamily.</text>
</comment>
<evidence type="ECO:0000256" key="6">
    <source>
        <dbReference type="ARBA" id="ARBA00022840"/>
    </source>
</evidence>
<dbReference type="InterPro" id="IPR003593">
    <property type="entry name" value="AAA+_ATPase"/>
</dbReference>
<dbReference type="GO" id="GO:0005886">
    <property type="term" value="C:plasma membrane"/>
    <property type="evidence" value="ECO:0007669"/>
    <property type="project" value="UniProtKB-SubCell"/>
</dbReference>
<reference evidence="14 15" key="1">
    <citation type="submission" date="2020-06" db="EMBL/GenBank/DDBJ databases">
        <title>Genome sequence of 2 isolates from Red Sea Mangroves.</title>
        <authorList>
            <person name="Sefrji F."/>
            <person name="Michoud G."/>
            <person name="Merlino G."/>
            <person name="Daffonchio D."/>
        </authorList>
    </citation>
    <scope>NUCLEOTIDE SEQUENCE [LARGE SCALE GENOMIC DNA]</scope>
    <source>
        <strain evidence="14 15">R1DC25</strain>
    </source>
</reference>
<evidence type="ECO:0000256" key="8">
    <source>
        <dbReference type="ARBA" id="ARBA00023136"/>
    </source>
</evidence>
<dbReference type="Gene3D" id="3.40.50.300">
    <property type="entry name" value="P-loop containing nucleotide triphosphate hydrolases"/>
    <property type="match status" value="1"/>
</dbReference>
<dbReference type="GO" id="GO:0005524">
    <property type="term" value="F:ATP binding"/>
    <property type="evidence" value="ECO:0007669"/>
    <property type="project" value="UniProtKB-KW"/>
</dbReference>
<comment type="catalytic activity">
    <reaction evidence="12">
        <text>L-arginine(out) + ATP + H2O = L-arginine(in) + ADP + phosphate + H(+)</text>
        <dbReference type="Rhea" id="RHEA:29879"/>
        <dbReference type="ChEBI" id="CHEBI:15377"/>
        <dbReference type="ChEBI" id="CHEBI:15378"/>
        <dbReference type="ChEBI" id="CHEBI:30616"/>
        <dbReference type="ChEBI" id="CHEBI:32682"/>
        <dbReference type="ChEBI" id="CHEBI:43474"/>
        <dbReference type="ChEBI" id="CHEBI:456216"/>
        <dbReference type="EC" id="7.4.2.1"/>
    </reaction>
    <physiologicalReaction direction="left-to-right" evidence="12">
        <dbReference type="Rhea" id="RHEA:29880"/>
    </physiologicalReaction>
</comment>
<evidence type="ECO:0000256" key="9">
    <source>
        <dbReference type="ARBA" id="ARBA00038850"/>
    </source>
</evidence>
<keyword evidence="7" id="KW-0029">Amino-acid transport</keyword>
<proteinExistence type="inferred from homology"/>
<evidence type="ECO:0000256" key="11">
    <source>
        <dbReference type="ARBA" id="ARBA00047624"/>
    </source>
</evidence>
<sequence>MSEPALALDRPVAPAALDTRKPALFPVEARGLVLDIDGHRLIDHVDLALDCGPLTVIMGPNGAGKSLLLRLLHGLIAPSAGEVAWAGRPADRQIRLAQAMVFQRPIILRRSVAANIRHALRTRGISGAALKTRMGEVLAAARLEARAHTPGRVLSGGEQQRLAVARALALEPRVLFLDEPTVNLDPASTEIVETMVSAAHEAGTKIVLITHDRAQARRLADEVVVMHSGRIVEEGPADRVFAAPASREARAYLAGELLV</sequence>
<dbReference type="EMBL" id="CP058214">
    <property type="protein sequence ID" value="QPC43723.1"/>
    <property type="molecule type" value="Genomic_DNA"/>
</dbReference>
<dbReference type="GO" id="GO:0015426">
    <property type="term" value="F:ATPase-coupled polar amino acid-transporter activity"/>
    <property type="evidence" value="ECO:0007669"/>
    <property type="project" value="UniProtKB-EC"/>
</dbReference>
<dbReference type="InterPro" id="IPR017871">
    <property type="entry name" value="ABC_transporter-like_CS"/>
</dbReference>
<dbReference type="InterPro" id="IPR027417">
    <property type="entry name" value="P-loop_NTPase"/>
</dbReference>
<dbReference type="GO" id="GO:0016887">
    <property type="term" value="F:ATP hydrolysis activity"/>
    <property type="evidence" value="ECO:0007669"/>
    <property type="project" value="InterPro"/>
</dbReference>
<feature type="domain" description="ABC transporter" evidence="13">
    <location>
        <begin position="27"/>
        <end position="253"/>
    </location>
</feature>
<evidence type="ECO:0000313" key="15">
    <source>
        <dbReference type="Proteomes" id="UP000593594"/>
    </source>
</evidence>
<keyword evidence="5" id="KW-0547">Nucleotide-binding</keyword>
<keyword evidence="6 14" id="KW-0067">ATP-binding</keyword>
<dbReference type="RefSeq" id="WP_213161085.1">
    <property type="nucleotide sequence ID" value="NZ_CP058214.1"/>
</dbReference>
<dbReference type="SUPFAM" id="SSF52540">
    <property type="entry name" value="P-loop containing nucleoside triphosphate hydrolases"/>
    <property type="match status" value="1"/>
</dbReference>
<dbReference type="PANTHER" id="PTHR43166:SF25">
    <property type="entry name" value="ARGININE TRANSPORT ATP-BINDING PROTEIN ARTP"/>
    <property type="match status" value="1"/>
</dbReference>
<evidence type="ECO:0000256" key="2">
    <source>
        <dbReference type="ARBA" id="ARBA00005417"/>
    </source>
</evidence>
<dbReference type="Proteomes" id="UP000593594">
    <property type="component" value="Chromosome"/>
</dbReference>
<protein>
    <recommendedName>
        <fullName evidence="10">Arginine transport ATP-binding protein ArtP</fullName>
        <ecNumber evidence="9">7.4.2.1</ecNumber>
    </recommendedName>
</protein>
<evidence type="ECO:0000256" key="4">
    <source>
        <dbReference type="ARBA" id="ARBA00022475"/>
    </source>
</evidence>
<evidence type="ECO:0000259" key="13">
    <source>
        <dbReference type="PROSITE" id="PS50893"/>
    </source>
</evidence>
<organism evidence="14 15">
    <name type="scientific">Kaustia mangrovi</name>
    <dbReference type="NCBI Taxonomy" id="2593653"/>
    <lineage>
        <taxon>Bacteria</taxon>
        <taxon>Pseudomonadati</taxon>
        <taxon>Pseudomonadota</taxon>
        <taxon>Alphaproteobacteria</taxon>
        <taxon>Hyphomicrobiales</taxon>
        <taxon>Parvibaculaceae</taxon>
        <taxon>Kaustia</taxon>
    </lineage>
</organism>
<dbReference type="SMART" id="SM00382">
    <property type="entry name" value="AAA"/>
    <property type="match status" value="1"/>
</dbReference>
<comment type="subcellular location">
    <subcellularLocation>
        <location evidence="1">Cell membrane</location>
    </subcellularLocation>
</comment>
<accession>A0A7S8HCX5</accession>
<dbReference type="KEGG" id="kmn:HW532_14120"/>
<comment type="catalytic activity">
    <reaction evidence="11">
        <text>a polar amino acid(out) + ATP + H2O = a polar amino acid(in) + ADP + phosphate + H(+)</text>
        <dbReference type="Rhea" id="RHEA:14673"/>
        <dbReference type="ChEBI" id="CHEBI:15377"/>
        <dbReference type="ChEBI" id="CHEBI:15378"/>
        <dbReference type="ChEBI" id="CHEBI:30616"/>
        <dbReference type="ChEBI" id="CHEBI:43474"/>
        <dbReference type="ChEBI" id="CHEBI:62031"/>
        <dbReference type="ChEBI" id="CHEBI:456216"/>
        <dbReference type="EC" id="7.4.2.1"/>
    </reaction>
    <physiologicalReaction direction="left-to-right" evidence="11">
        <dbReference type="Rhea" id="RHEA:14674"/>
    </physiologicalReaction>
</comment>
<dbReference type="InterPro" id="IPR050086">
    <property type="entry name" value="MetN_ABC_transporter-like"/>
</dbReference>
<evidence type="ECO:0000256" key="5">
    <source>
        <dbReference type="ARBA" id="ARBA00022741"/>
    </source>
</evidence>
<name>A0A7S8HCX5_9HYPH</name>
<evidence type="ECO:0000256" key="3">
    <source>
        <dbReference type="ARBA" id="ARBA00022448"/>
    </source>
</evidence>
<dbReference type="PROSITE" id="PS50893">
    <property type="entry name" value="ABC_TRANSPORTER_2"/>
    <property type="match status" value="1"/>
</dbReference>
<evidence type="ECO:0000256" key="12">
    <source>
        <dbReference type="ARBA" id="ARBA00047796"/>
    </source>
</evidence>
<keyword evidence="4" id="KW-1003">Cell membrane</keyword>
<keyword evidence="3" id="KW-0813">Transport</keyword>
<evidence type="ECO:0000256" key="7">
    <source>
        <dbReference type="ARBA" id="ARBA00022970"/>
    </source>
</evidence>
<keyword evidence="15" id="KW-1185">Reference proteome</keyword>
<evidence type="ECO:0000313" key="14">
    <source>
        <dbReference type="EMBL" id="QPC43723.1"/>
    </source>
</evidence>
<dbReference type="Pfam" id="PF00005">
    <property type="entry name" value="ABC_tran"/>
    <property type="match status" value="1"/>
</dbReference>
<dbReference type="EC" id="7.4.2.1" evidence="9"/>
<dbReference type="PANTHER" id="PTHR43166">
    <property type="entry name" value="AMINO ACID IMPORT ATP-BINDING PROTEIN"/>
    <property type="match status" value="1"/>
</dbReference>
<gene>
    <name evidence="14" type="ORF">HW532_14120</name>
</gene>
<dbReference type="PROSITE" id="PS00211">
    <property type="entry name" value="ABC_TRANSPORTER_1"/>
    <property type="match status" value="1"/>
</dbReference>
<dbReference type="AlphaFoldDB" id="A0A7S8HCX5"/>